<evidence type="ECO:0000313" key="4">
    <source>
        <dbReference type="Proteomes" id="UP000233769"/>
    </source>
</evidence>
<dbReference type="AlphaFoldDB" id="A0A2N9AR09"/>
<keyword evidence="2" id="KW-1133">Transmembrane helix</keyword>
<dbReference type="EMBL" id="LT962688">
    <property type="protein sequence ID" value="SOR29791.1"/>
    <property type="molecule type" value="Genomic_DNA"/>
</dbReference>
<keyword evidence="1" id="KW-0175">Coiled coil</keyword>
<dbReference type="Proteomes" id="UP000233769">
    <property type="component" value="Chromosome tk0001"/>
</dbReference>
<keyword evidence="2" id="KW-0812">Transmembrane</keyword>
<gene>
    <name evidence="3" type="ORF">TK0001_3189</name>
</gene>
<evidence type="ECO:0000256" key="1">
    <source>
        <dbReference type="SAM" id="Coils"/>
    </source>
</evidence>
<accession>A0A2N9AR09</accession>
<organism evidence="3 4">
    <name type="scientific">Methylorubrum extorquens</name>
    <name type="common">Methylobacterium dichloromethanicum</name>
    <name type="synonym">Methylobacterium extorquens</name>
    <dbReference type="NCBI Taxonomy" id="408"/>
    <lineage>
        <taxon>Bacteria</taxon>
        <taxon>Pseudomonadati</taxon>
        <taxon>Pseudomonadota</taxon>
        <taxon>Alphaproteobacteria</taxon>
        <taxon>Hyphomicrobiales</taxon>
        <taxon>Methylobacteriaceae</taxon>
        <taxon>Methylorubrum</taxon>
    </lineage>
</organism>
<reference evidence="4" key="1">
    <citation type="submission" date="2017-10" db="EMBL/GenBank/DDBJ databases">
        <authorList>
            <person name="Regsiter A."/>
            <person name="William W."/>
        </authorList>
    </citation>
    <scope>NUCLEOTIDE SEQUENCE [LARGE SCALE GENOMIC DNA]</scope>
</reference>
<evidence type="ECO:0000256" key="2">
    <source>
        <dbReference type="SAM" id="Phobius"/>
    </source>
</evidence>
<evidence type="ECO:0000313" key="3">
    <source>
        <dbReference type="EMBL" id="SOR29791.1"/>
    </source>
</evidence>
<feature type="transmembrane region" description="Helical" evidence="2">
    <location>
        <begin position="12"/>
        <end position="30"/>
    </location>
</feature>
<name>A0A2N9AR09_METEX</name>
<proteinExistence type="predicted"/>
<sequence length="118" mass="12995">MDTSFLAAGPISWAQVVALALFLVGLAKLVDWITGKLRAGTKDAMSPLTIDVAAAKIEIRQLDEKLNAFKIEVARTYVTGNVIARLERRIDDLVSSVRDEMKETRREMLQAITGRPPG</sequence>
<protein>
    <submittedName>
        <fullName evidence="3">Uncharacterized protein</fullName>
    </submittedName>
</protein>
<feature type="coiled-coil region" evidence="1">
    <location>
        <begin position="52"/>
        <end position="103"/>
    </location>
</feature>
<keyword evidence="2" id="KW-0472">Membrane</keyword>